<feature type="chain" id="PRO_5022769121" evidence="1">
    <location>
        <begin position="20"/>
        <end position="87"/>
    </location>
</feature>
<sequence>EHFILAALIMTTVLHSLIATSRPHTQYVLITLQAVLSGAFAWCNTQLQHSPRLTAGQSDLLNKLPDDVREAIKSLGLEPDFVRYACC</sequence>
<evidence type="ECO:0000256" key="1">
    <source>
        <dbReference type="SAM" id="SignalP"/>
    </source>
</evidence>
<gene>
    <name evidence="2" type="ORF">L227DRAFT_467796</name>
</gene>
<protein>
    <submittedName>
        <fullName evidence="2">Uncharacterized protein</fullName>
    </submittedName>
</protein>
<dbReference type="EMBL" id="ML122317">
    <property type="protein sequence ID" value="RPD53703.1"/>
    <property type="molecule type" value="Genomic_DNA"/>
</dbReference>
<feature type="non-terminal residue" evidence="2">
    <location>
        <position position="87"/>
    </location>
</feature>
<name>A0A5C2RQ82_9APHY</name>
<keyword evidence="3" id="KW-1185">Reference proteome</keyword>
<proteinExistence type="predicted"/>
<reference evidence="2" key="1">
    <citation type="journal article" date="2018" name="Genome Biol. Evol.">
        <title>Genomics and development of Lentinus tigrinus, a white-rot wood-decaying mushroom with dimorphic fruiting bodies.</title>
        <authorList>
            <person name="Wu B."/>
            <person name="Xu Z."/>
            <person name="Knudson A."/>
            <person name="Carlson A."/>
            <person name="Chen N."/>
            <person name="Kovaka S."/>
            <person name="LaButti K."/>
            <person name="Lipzen A."/>
            <person name="Pennachio C."/>
            <person name="Riley R."/>
            <person name="Schakwitz W."/>
            <person name="Umezawa K."/>
            <person name="Ohm R.A."/>
            <person name="Grigoriev I.V."/>
            <person name="Nagy L.G."/>
            <person name="Gibbons J."/>
            <person name="Hibbett D."/>
        </authorList>
    </citation>
    <scope>NUCLEOTIDE SEQUENCE [LARGE SCALE GENOMIC DNA]</scope>
    <source>
        <strain evidence="2">ALCF2SS1-6</strain>
    </source>
</reference>
<keyword evidence="1" id="KW-0732">Signal</keyword>
<dbReference type="OrthoDB" id="2952577at2759"/>
<evidence type="ECO:0000313" key="3">
    <source>
        <dbReference type="Proteomes" id="UP000313359"/>
    </source>
</evidence>
<evidence type="ECO:0000313" key="2">
    <source>
        <dbReference type="EMBL" id="RPD53703.1"/>
    </source>
</evidence>
<dbReference type="AlphaFoldDB" id="A0A5C2RQ82"/>
<accession>A0A5C2RQ82</accession>
<feature type="signal peptide" evidence="1">
    <location>
        <begin position="1"/>
        <end position="19"/>
    </location>
</feature>
<feature type="non-terminal residue" evidence="2">
    <location>
        <position position="1"/>
    </location>
</feature>
<organism evidence="2 3">
    <name type="scientific">Lentinus tigrinus ALCF2SS1-6</name>
    <dbReference type="NCBI Taxonomy" id="1328759"/>
    <lineage>
        <taxon>Eukaryota</taxon>
        <taxon>Fungi</taxon>
        <taxon>Dikarya</taxon>
        <taxon>Basidiomycota</taxon>
        <taxon>Agaricomycotina</taxon>
        <taxon>Agaricomycetes</taxon>
        <taxon>Polyporales</taxon>
        <taxon>Polyporaceae</taxon>
        <taxon>Lentinus</taxon>
    </lineage>
</organism>
<dbReference type="Proteomes" id="UP000313359">
    <property type="component" value="Unassembled WGS sequence"/>
</dbReference>